<dbReference type="AlphaFoldDB" id="A0AAF0PNP5"/>
<dbReference type="Proteomes" id="UP001234989">
    <property type="component" value="Chromosome 1"/>
</dbReference>
<feature type="non-terminal residue" evidence="1">
    <location>
        <position position="1"/>
    </location>
</feature>
<gene>
    <name evidence="1" type="ORF">MTR67_001467</name>
</gene>
<proteinExistence type="predicted"/>
<reference evidence="1" key="1">
    <citation type="submission" date="2023-08" db="EMBL/GenBank/DDBJ databases">
        <title>A de novo genome assembly of Solanum verrucosum Schlechtendal, a Mexican diploid species geographically isolated from the other diploid A-genome species in potato relatives.</title>
        <authorList>
            <person name="Hosaka K."/>
        </authorList>
    </citation>
    <scope>NUCLEOTIDE SEQUENCE</scope>
    <source>
        <tissue evidence="1">Young leaves</tissue>
    </source>
</reference>
<accession>A0AAF0PNP5</accession>
<organism evidence="1 2">
    <name type="scientific">Solanum verrucosum</name>
    <dbReference type="NCBI Taxonomy" id="315347"/>
    <lineage>
        <taxon>Eukaryota</taxon>
        <taxon>Viridiplantae</taxon>
        <taxon>Streptophyta</taxon>
        <taxon>Embryophyta</taxon>
        <taxon>Tracheophyta</taxon>
        <taxon>Spermatophyta</taxon>
        <taxon>Magnoliopsida</taxon>
        <taxon>eudicotyledons</taxon>
        <taxon>Gunneridae</taxon>
        <taxon>Pentapetalae</taxon>
        <taxon>asterids</taxon>
        <taxon>lamiids</taxon>
        <taxon>Solanales</taxon>
        <taxon>Solanaceae</taxon>
        <taxon>Solanoideae</taxon>
        <taxon>Solaneae</taxon>
        <taxon>Solanum</taxon>
    </lineage>
</organism>
<sequence>RALHGSWTTSRTVLALVVARQRLLSLDVRPRGSSWPWFLVMVLPVKVHPMTSSYWTRTMTNFTVRGPFDGPLKWVVIMPPRRAYRRNVNARNANATPLVPDQEVNAEFQNVIQLLAQSVTN</sequence>
<protein>
    <submittedName>
        <fullName evidence="1">Uncharacterized protein</fullName>
    </submittedName>
</protein>
<name>A0AAF0PNP5_SOLVR</name>
<dbReference type="EMBL" id="CP133612">
    <property type="protein sequence ID" value="WMV08082.1"/>
    <property type="molecule type" value="Genomic_DNA"/>
</dbReference>
<evidence type="ECO:0000313" key="1">
    <source>
        <dbReference type="EMBL" id="WMV08082.1"/>
    </source>
</evidence>
<keyword evidence="2" id="KW-1185">Reference proteome</keyword>
<evidence type="ECO:0000313" key="2">
    <source>
        <dbReference type="Proteomes" id="UP001234989"/>
    </source>
</evidence>